<name>J0WLP1_AURST</name>
<dbReference type="KEGG" id="adl:AURDEDRAFT_178197"/>
<evidence type="ECO:0000313" key="2">
    <source>
        <dbReference type="Proteomes" id="UP000006514"/>
    </source>
</evidence>
<dbReference type="InParanoid" id="J0WLP1"/>
<protein>
    <submittedName>
        <fullName evidence="1">Uncharacterized protein</fullName>
    </submittedName>
</protein>
<dbReference type="Proteomes" id="UP000006514">
    <property type="component" value="Unassembled WGS sequence"/>
</dbReference>
<keyword evidence="2" id="KW-1185">Reference proteome</keyword>
<reference evidence="2" key="1">
    <citation type="journal article" date="2012" name="Science">
        <title>The Paleozoic origin of enzymatic lignin decomposition reconstructed from 31 fungal genomes.</title>
        <authorList>
            <person name="Floudas D."/>
            <person name="Binder M."/>
            <person name="Riley R."/>
            <person name="Barry K."/>
            <person name="Blanchette R.A."/>
            <person name="Henrissat B."/>
            <person name="Martinez A.T."/>
            <person name="Otillar R."/>
            <person name="Spatafora J.W."/>
            <person name="Yadav J.S."/>
            <person name="Aerts A."/>
            <person name="Benoit I."/>
            <person name="Boyd A."/>
            <person name="Carlson A."/>
            <person name="Copeland A."/>
            <person name="Coutinho P.M."/>
            <person name="de Vries R.P."/>
            <person name="Ferreira P."/>
            <person name="Findley K."/>
            <person name="Foster B."/>
            <person name="Gaskell J."/>
            <person name="Glotzer D."/>
            <person name="Gorecki P."/>
            <person name="Heitman J."/>
            <person name="Hesse C."/>
            <person name="Hori C."/>
            <person name="Igarashi K."/>
            <person name="Jurgens J.A."/>
            <person name="Kallen N."/>
            <person name="Kersten P."/>
            <person name="Kohler A."/>
            <person name="Kuees U."/>
            <person name="Kumar T.K.A."/>
            <person name="Kuo A."/>
            <person name="LaButti K."/>
            <person name="Larrondo L.F."/>
            <person name="Lindquist E."/>
            <person name="Ling A."/>
            <person name="Lombard V."/>
            <person name="Lucas S."/>
            <person name="Lundell T."/>
            <person name="Martin R."/>
            <person name="McLaughlin D.J."/>
            <person name="Morgenstern I."/>
            <person name="Morin E."/>
            <person name="Murat C."/>
            <person name="Nagy L.G."/>
            <person name="Nolan M."/>
            <person name="Ohm R.A."/>
            <person name="Patyshakuliyeva A."/>
            <person name="Rokas A."/>
            <person name="Ruiz-Duenas F.J."/>
            <person name="Sabat G."/>
            <person name="Salamov A."/>
            <person name="Samejima M."/>
            <person name="Schmutz J."/>
            <person name="Slot J.C."/>
            <person name="St John F."/>
            <person name="Stenlid J."/>
            <person name="Sun H."/>
            <person name="Sun S."/>
            <person name="Syed K."/>
            <person name="Tsang A."/>
            <person name="Wiebenga A."/>
            <person name="Young D."/>
            <person name="Pisabarro A."/>
            <person name="Eastwood D.C."/>
            <person name="Martin F."/>
            <person name="Cullen D."/>
            <person name="Grigoriev I.V."/>
            <person name="Hibbett D.S."/>
        </authorList>
    </citation>
    <scope>NUCLEOTIDE SEQUENCE [LARGE SCALE GENOMIC DNA]</scope>
    <source>
        <strain evidence="2">TFB10046</strain>
    </source>
</reference>
<dbReference type="AlphaFoldDB" id="J0WLP1"/>
<sequence>MGHRIGESALSADNRLLAITDLAGAVKIYEILPTGLRLFRTFSSPVDKACNYPLQVCFAESQSIIVSGSGSGENDELQLTITKYARDSDRDGQTVNMDEPTLQMLLMVAVASVLSTITYMLVPTIAELAPRVLAHCTSFWTRHVSGWLEQRATI</sequence>
<proteinExistence type="predicted"/>
<accession>J0WLP1</accession>
<evidence type="ECO:0000313" key="1">
    <source>
        <dbReference type="EMBL" id="EJD32705.1"/>
    </source>
</evidence>
<gene>
    <name evidence="1" type="ORF">AURDEDRAFT_178197</name>
</gene>
<organism evidence="1 2">
    <name type="scientific">Auricularia subglabra (strain TFB-10046 / SS5)</name>
    <name type="common">White-rot fungus</name>
    <name type="synonym">Auricularia delicata (strain TFB10046)</name>
    <dbReference type="NCBI Taxonomy" id="717982"/>
    <lineage>
        <taxon>Eukaryota</taxon>
        <taxon>Fungi</taxon>
        <taxon>Dikarya</taxon>
        <taxon>Basidiomycota</taxon>
        <taxon>Agaricomycotina</taxon>
        <taxon>Agaricomycetes</taxon>
        <taxon>Auriculariales</taxon>
        <taxon>Auriculariaceae</taxon>
        <taxon>Auricularia</taxon>
    </lineage>
</organism>
<dbReference type="EMBL" id="JH688722">
    <property type="protein sequence ID" value="EJD32705.1"/>
    <property type="molecule type" value="Genomic_DNA"/>
</dbReference>
<dbReference type="OrthoDB" id="3238562at2759"/>